<dbReference type="GO" id="GO:0005975">
    <property type="term" value="P:carbohydrate metabolic process"/>
    <property type="evidence" value="ECO:0007669"/>
    <property type="project" value="InterPro"/>
</dbReference>
<keyword evidence="7" id="KW-1185">Reference proteome</keyword>
<feature type="region of interest" description="Disordered" evidence="3">
    <location>
        <begin position="403"/>
        <end position="432"/>
    </location>
</feature>
<dbReference type="PANTHER" id="PTHR11177:SF400">
    <property type="entry name" value="ENDOCHITINASE-RELATED"/>
    <property type="match status" value="1"/>
</dbReference>
<dbReference type="Pfam" id="PF00704">
    <property type="entry name" value="Glyco_hydro_18"/>
    <property type="match status" value="1"/>
</dbReference>
<evidence type="ECO:0000259" key="4">
    <source>
        <dbReference type="PROSITE" id="PS50940"/>
    </source>
</evidence>
<proteinExistence type="inferred from homology"/>
<dbReference type="InterPro" id="IPR036508">
    <property type="entry name" value="Chitin-bd_dom_sf"/>
</dbReference>
<dbReference type="PANTHER" id="PTHR11177">
    <property type="entry name" value="CHITINASE"/>
    <property type="match status" value="1"/>
</dbReference>
<dbReference type="InterPro" id="IPR011583">
    <property type="entry name" value="Chitinase_II/V-like_cat"/>
</dbReference>
<evidence type="ECO:0000256" key="2">
    <source>
        <dbReference type="ARBA" id="ARBA00022669"/>
    </source>
</evidence>
<dbReference type="Gene3D" id="3.20.20.80">
    <property type="entry name" value="Glycosidases"/>
    <property type="match status" value="2"/>
</dbReference>
<dbReference type="InterPro" id="IPR050314">
    <property type="entry name" value="Glycosyl_Hydrlase_18"/>
</dbReference>
<sequence length="527" mass="59010">MILFYSQGGGLFAPSDIPAGLCTHILYYFASFDDSGTSIKSEWNDEENEGNAESQGTYSLVTEFKNNDPELKVLLAYGGHITDDSRKSNFSVRFNICFFSKSIYLGYSKTQQIIMYRSNSIIAQSSENRKNFAQSAVDFLRRNNFDGMILQWEYPVNMGLEHATLVRELKNAFMRESQSSSRDQLLLTLAVSAEKNVIDISYDVDYFEENVDLIFLLSYDFHNGLEATVDLPAKLYSSQQGATDNAAFAANYWSSIGMPKEKIVIGISGFAAGWTLADASQTAIGARASGPSPPLRTGNGGGRAAYREVFFHLHSINRSKKICNNPNAKETVDKELVGAYLTEANRWYGYDNPETIKIKVKWLKEQGFAGAFLWSLNSDDFKGTNCGVGVYPLLTAINEALETDDESETDETTFTSPTPSTTLALSSSTPELQRANRSTTVRPSTTTSNTVRISTKRTVIFEHTDFKCPQRDGLFVYPNDCRKFYNCAFNYPFVMTCGVLTYYNDEIKGCDHWYSAPTECKKEFFDS</sequence>
<dbReference type="PROSITE" id="PS51910">
    <property type="entry name" value="GH18_2"/>
    <property type="match status" value="1"/>
</dbReference>
<protein>
    <submittedName>
        <fullName evidence="8">Chitin-binding type-2 domain-containing protein</fullName>
    </submittedName>
</protein>
<evidence type="ECO:0000256" key="3">
    <source>
        <dbReference type="SAM" id="MobiDB-lite"/>
    </source>
</evidence>
<dbReference type="InterPro" id="IPR002557">
    <property type="entry name" value="Chitin-bd_dom"/>
</dbReference>
<dbReference type="GO" id="GO:0004568">
    <property type="term" value="F:chitinase activity"/>
    <property type="evidence" value="ECO:0007669"/>
    <property type="project" value="TreeGrafter"/>
</dbReference>
<dbReference type="InterPro" id="IPR017853">
    <property type="entry name" value="GH"/>
</dbReference>
<accession>A0A0N5CPK3</accession>
<organism evidence="8">
    <name type="scientific">Thelazia callipaeda</name>
    <name type="common">Oriental eyeworm</name>
    <name type="synonym">Parasitic nematode</name>
    <dbReference type="NCBI Taxonomy" id="103827"/>
    <lineage>
        <taxon>Eukaryota</taxon>
        <taxon>Metazoa</taxon>
        <taxon>Ecdysozoa</taxon>
        <taxon>Nematoda</taxon>
        <taxon>Chromadorea</taxon>
        <taxon>Rhabditida</taxon>
        <taxon>Spirurina</taxon>
        <taxon>Spiruromorpha</taxon>
        <taxon>Thelazioidea</taxon>
        <taxon>Thelaziidae</taxon>
        <taxon>Thelazia</taxon>
    </lineage>
</organism>
<dbReference type="Proteomes" id="UP000276776">
    <property type="component" value="Unassembled WGS sequence"/>
</dbReference>
<reference evidence="6 7" key="2">
    <citation type="submission" date="2018-11" db="EMBL/GenBank/DDBJ databases">
        <authorList>
            <consortium name="Pathogen Informatics"/>
        </authorList>
    </citation>
    <scope>NUCLEOTIDE SEQUENCE [LARGE SCALE GENOMIC DNA]</scope>
</reference>
<name>A0A0N5CPK3_THECL</name>
<dbReference type="STRING" id="103827.A0A0N5CPK3"/>
<dbReference type="AlphaFoldDB" id="A0A0N5CPK3"/>
<dbReference type="SUPFAM" id="SSF57625">
    <property type="entry name" value="Invertebrate chitin-binding proteins"/>
    <property type="match status" value="1"/>
</dbReference>
<reference evidence="8" key="1">
    <citation type="submission" date="2017-02" db="UniProtKB">
        <authorList>
            <consortium name="WormBaseParasite"/>
        </authorList>
    </citation>
    <scope>IDENTIFICATION</scope>
</reference>
<keyword evidence="2" id="KW-0147">Chitin-binding</keyword>
<evidence type="ECO:0000256" key="1">
    <source>
        <dbReference type="ARBA" id="ARBA00009121"/>
    </source>
</evidence>
<dbReference type="PROSITE" id="PS50940">
    <property type="entry name" value="CHIT_BIND_II"/>
    <property type="match status" value="1"/>
</dbReference>
<dbReference type="SUPFAM" id="SSF54556">
    <property type="entry name" value="Chitinase insertion domain"/>
    <property type="match status" value="1"/>
</dbReference>
<dbReference type="InterPro" id="IPR001223">
    <property type="entry name" value="Glyco_hydro18_cat"/>
</dbReference>
<dbReference type="OMA" id="EESVNIW"/>
<dbReference type="WBParaSite" id="TCLT_0000214901-mRNA-1">
    <property type="protein sequence ID" value="TCLT_0000214901-mRNA-1"/>
    <property type="gene ID" value="TCLT_0000214901"/>
</dbReference>
<feature type="domain" description="GH18" evidence="5">
    <location>
        <begin position="1"/>
        <end position="404"/>
    </location>
</feature>
<feature type="domain" description="Chitin-binding type-2" evidence="4">
    <location>
        <begin position="465"/>
        <end position="522"/>
    </location>
</feature>
<gene>
    <name evidence="6" type="ORF">TCLT_LOCUS2150</name>
</gene>
<evidence type="ECO:0000259" key="5">
    <source>
        <dbReference type="PROSITE" id="PS51910"/>
    </source>
</evidence>
<dbReference type="SMART" id="SM00494">
    <property type="entry name" value="ChtBD2"/>
    <property type="match status" value="1"/>
</dbReference>
<evidence type="ECO:0000313" key="8">
    <source>
        <dbReference type="WBParaSite" id="TCLT_0000214901-mRNA-1"/>
    </source>
</evidence>
<dbReference type="GO" id="GO:0008061">
    <property type="term" value="F:chitin binding"/>
    <property type="evidence" value="ECO:0007669"/>
    <property type="project" value="UniProtKB-KW"/>
</dbReference>
<feature type="compositionally biased region" description="Low complexity" evidence="3">
    <location>
        <begin position="412"/>
        <end position="432"/>
    </location>
</feature>
<dbReference type="Pfam" id="PF01607">
    <property type="entry name" value="CBM_14"/>
    <property type="match status" value="1"/>
</dbReference>
<dbReference type="EMBL" id="UYYF01000381">
    <property type="protein sequence ID" value="VDM97935.1"/>
    <property type="molecule type" value="Genomic_DNA"/>
</dbReference>
<dbReference type="GO" id="GO:0005576">
    <property type="term" value="C:extracellular region"/>
    <property type="evidence" value="ECO:0007669"/>
    <property type="project" value="InterPro"/>
</dbReference>
<comment type="similarity">
    <text evidence="1">Belongs to the glycosyl hydrolase 18 family. Chitinase class II subfamily.</text>
</comment>
<evidence type="ECO:0000313" key="6">
    <source>
        <dbReference type="EMBL" id="VDM97935.1"/>
    </source>
</evidence>
<dbReference type="GO" id="GO:0006032">
    <property type="term" value="P:chitin catabolic process"/>
    <property type="evidence" value="ECO:0007669"/>
    <property type="project" value="TreeGrafter"/>
</dbReference>
<dbReference type="OrthoDB" id="76388at2759"/>
<dbReference type="SUPFAM" id="SSF51445">
    <property type="entry name" value="(Trans)glycosidases"/>
    <property type="match status" value="1"/>
</dbReference>
<dbReference type="SMART" id="SM00636">
    <property type="entry name" value="Glyco_18"/>
    <property type="match status" value="1"/>
</dbReference>
<evidence type="ECO:0000313" key="7">
    <source>
        <dbReference type="Proteomes" id="UP000276776"/>
    </source>
</evidence>
<dbReference type="InterPro" id="IPR029070">
    <property type="entry name" value="Chitinase_insertion_sf"/>
</dbReference>